<comment type="caution">
    <text evidence="1">The sequence shown here is derived from an EMBL/GenBank/DDBJ whole genome shotgun (WGS) entry which is preliminary data.</text>
</comment>
<organism evidence="1 2">
    <name type="scientific">Rhizophagus irregularis</name>
    <dbReference type="NCBI Taxonomy" id="588596"/>
    <lineage>
        <taxon>Eukaryota</taxon>
        <taxon>Fungi</taxon>
        <taxon>Fungi incertae sedis</taxon>
        <taxon>Mucoromycota</taxon>
        <taxon>Glomeromycotina</taxon>
        <taxon>Glomeromycetes</taxon>
        <taxon>Glomerales</taxon>
        <taxon>Glomeraceae</taxon>
        <taxon>Rhizophagus</taxon>
    </lineage>
</organism>
<reference evidence="1 2" key="2">
    <citation type="submission" date="2017-09" db="EMBL/GenBank/DDBJ databases">
        <title>Extensive intraspecific genome diversity in a model arbuscular mycorrhizal fungus.</title>
        <authorList>
            <person name="Chen E.C."/>
            <person name="Morin E."/>
            <person name="Beaudet D."/>
            <person name="Noel J."/>
            <person name="Ndikumana S."/>
            <person name="Charron P."/>
            <person name="St-Onge C."/>
            <person name="Giorgi J."/>
            <person name="Grigoriev I.V."/>
            <person name="Roux C."/>
            <person name="Martin F.M."/>
            <person name="Corradi N."/>
        </authorList>
    </citation>
    <scope>NUCLEOTIDE SEQUENCE [LARGE SCALE GENOMIC DNA]</scope>
    <source>
        <strain evidence="1 2">A5</strain>
    </source>
</reference>
<evidence type="ECO:0000313" key="2">
    <source>
        <dbReference type="Proteomes" id="UP000232722"/>
    </source>
</evidence>
<dbReference type="VEuPathDB" id="FungiDB:RhiirFUN_013225"/>
<proteinExistence type="predicted"/>
<dbReference type="OrthoDB" id="2475094at2759"/>
<accession>A0A2I1E0E0</accession>
<dbReference type="Proteomes" id="UP000232722">
    <property type="component" value="Unassembled WGS sequence"/>
</dbReference>
<protein>
    <submittedName>
        <fullName evidence="1">Uncharacterized protein</fullName>
    </submittedName>
</protein>
<dbReference type="VEuPathDB" id="FungiDB:RhiirA1_531107"/>
<dbReference type="EMBL" id="LLXJ01000060">
    <property type="protein sequence ID" value="PKC16103.1"/>
    <property type="molecule type" value="Genomic_DNA"/>
</dbReference>
<gene>
    <name evidence="1" type="ORF">RhiirA5_494027</name>
</gene>
<dbReference type="AlphaFoldDB" id="A0A2I1E0E0"/>
<reference evidence="1 2" key="1">
    <citation type="submission" date="2016-04" db="EMBL/GenBank/DDBJ databases">
        <title>Genome analyses suggest a sexual origin of heterokaryosis in a supposedly ancient asexual fungus.</title>
        <authorList>
            <person name="Ropars J."/>
            <person name="Sedzielewska K."/>
            <person name="Noel J."/>
            <person name="Charron P."/>
            <person name="Farinelli L."/>
            <person name="Marton T."/>
            <person name="Kruger M."/>
            <person name="Pelin A."/>
            <person name="Brachmann A."/>
            <person name="Corradi N."/>
        </authorList>
    </citation>
    <scope>NUCLEOTIDE SEQUENCE [LARGE SCALE GENOMIC DNA]</scope>
    <source>
        <strain evidence="1 2">A5</strain>
    </source>
</reference>
<name>A0A2I1E0E0_9GLOM</name>
<sequence>MKVIKEEIDGSVKIEDEASNFPDGIEDEHIVIHESGKVRVRLVDDEDLASVTWTQRFMMDLPIIVDTSQQPFSSWMFPKIKKWILGSTHAHAHVRAHAYQLCSQEKWILGSTHAHAHVHVHVHAHAHAHAHALHFFAS</sequence>
<evidence type="ECO:0000313" key="1">
    <source>
        <dbReference type="EMBL" id="PKC16103.1"/>
    </source>
</evidence>